<dbReference type="PANTHER" id="PTHR43352:SF1">
    <property type="entry name" value="ANTHRANILATE--COA LIGASE"/>
    <property type="match status" value="1"/>
</dbReference>
<dbReference type="PROSITE" id="PS00455">
    <property type="entry name" value="AMP_BINDING"/>
    <property type="match status" value="1"/>
</dbReference>
<evidence type="ECO:0000259" key="7">
    <source>
        <dbReference type="Pfam" id="PF13193"/>
    </source>
</evidence>
<feature type="domain" description="AMP-binding enzyme C-terminal" evidence="7">
    <location>
        <begin position="484"/>
        <end position="562"/>
    </location>
</feature>
<dbReference type="InterPro" id="IPR045851">
    <property type="entry name" value="AMP-bd_C_sf"/>
</dbReference>
<dbReference type="GO" id="GO:0044550">
    <property type="term" value="P:secondary metabolite biosynthetic process"/>
    <property type="evidence" value="ECO:0007669"/>
    <property type="project" value="TreeGrafter"/>
</dbReference>
<dbReference type="GO" id="GO:0005524">
    <property type="term" value="F:ATP binding"/>
    <property type="evidence" value="ECO:0007669"/>
    <property type="project" value="UniProtKB-KW"/>
</dbReference>
<dbReference type="GO" id="GO:0016405">
    <property type="term" value="F:CoA-ligase activity"/>
    <property type="evidence" value="ECO:0007669"/>
    <property type="project" value="UniProtKB-ARBA"/>
</dbReference>
<organism evidence="8 9">
    <name type="scientific">Candidatus Desulfobacillus denitrificans</name>
    <dbReference type="NCBI Taxonomy" id="2608985"/>
    <lineage>
        <taxon>Bacteria</taxon>
        <taxon>Pseudomonadati</taxon>
        <taxon>Pseudomonadota</taxon>
        <taxon>Betaproteobacteria</taxon>
        <taxon>Candidatus Desulfobacillus</taxon>
    </lineage>
</organism>
<evidence type="ECO:0000256" key="5">
    <source>
        <dbReference type="SAM" id="MobiDB-lite"/>
    </source>
</evidence>
<dbReference type="EMBL" id="AP021857">
    <property type="protein sequence ID" value="BBO20159.1"/>
    <property type="molecule type" value="Genomic_DNA"/>
</dbReference>
<dbReference type="InterPro" id="IPR020845">
    <property type="entry name" value="AMP-binding_CS"/>
</dbReference>
<proteinExistence type="inferred from homology"/>
<keyword evidence="4" id="KW-0067">ATP-binding</keyword>
<evidence type="ECO:0000313" key="8">
    <source>
        <dbReference type="EMBL" id="BBO20159.1"/>
    </source>
</evidence>
<evidence type="ECO:0000256" key="4">
    <source>
        <dbReference type="ARBA" id="ARBA00022840"/>
    </source>
</evidence>
<protein>
    <submittedName>
        <fullName evidence="8">2-aminobenzoate-CoA ligase</fullName>
    </submittedName>
</protein>
<accession>A0A809QXM0</accession>
<name>A0A809QXM0_9PROT</name>
<sequence length="572" mass="61688">MAATAHIDTFARDNLPPRAQWPELVFERPELQYPGRLNCAAELLDRMVAAGHGDRPAIWAPVDGKPVRCTYRQLLAQANRIARALREDLGLVPGNRVLLRGPNNPMMAACWLGIVKAGGIVVATMPLLRAKELTQIAAKARCGLALCDARLLDELEEARQSCPDLKRIVAFNDDHPPAPLPTEGGDGGSLRSQSHTRPALGRPGGGAGSLEALLEGKPDSFDNVDTAADDVALIAFTSGTTGQPKGTMHFHRDVLAMCDAFPRSVLKPGPDDIFCGTPPLAFTFGLGGMLCFPLRFGASTVLVEKLMPDTLMQTIRDFKATICFTAPTFWRLMAPLARQDGVGRLKKCVSAGEALPDATRQLWKQASGIEIIDGIGATEMIHIFISSPPEAVRRGAIGKAVPGYRARIVDEDGGPLPPGRVGRLAVIGPTGCRYLADPRQSQYVQHGWNLTGDAFLMDADGYFFYQARTDDMIISAGYNIAGPEVESALLQHPAVAECGVVGVPDDERGQIVKAVVVLREGHAPGEAMAKALQDFVKQAIAPYKYPRAVEFADALPRTETGKLQRFKLRQQP</sequence>
<dbReference type="Proteomes" id="UP000662914">
    <property type="component" value="Chromosome"/>
</dbReference>
<dbReference type="InterPro" id="IPR000873">
    <property type="entry name" value="AMP-dep_synth/lig_dom"/>
</dbReference>
<keyword evidence="2 8" id="KW-0436">Ligase</keyword>
<dbReference type="InterPro" id="IPR042099">
    <property type="entry name" value="ANL_N_sf"/>
</dbReference>
<dbReference type="InterPro" id="IPR025110">
    <property type="entry name" value="AMP-bd_C"/>
</dbReference>
<dbReference type="PANTHER" id="PTHR43352">
    <property type="entry name" value="ACETYL-COA SYNTHETASE"/>
    <property type="match status" value="1"/>
</dbReference>
<keyword evidence="3" id="KW-0547">Nucleotide-binding</keyword>
<reference evidence="8" key="1">
    <citation type="journal article" name="DNA Res.">
        <title>The physiological potential of anammox bacteria as revealed by their core genome structure.</title>
        <authorList>
            <person name="Okubo T."/>
            <person name="Toyoda A."/>
            <person name="Fukuhara K."/>
            <person name="Uchiyama I."/>
            <person name="Harigaya Y."/>
            <person name="Kuroiwa M."/>
            <person name="Suzuki T."/>
            <person name="Murakami Y."/>
            <person name="Suwa Y."/>
            <person name="Takami H."/>
        </authorList>
    </citation>
    <scope>NUCLEOTIDE SEQUENCE</scope>
    <source>
        <strain evidence="8">317325-3</strain>
    </source>
</reference>
<evidence type="ECO:0000256" key="1">
    <source>
        <dbReference type="ARBA" id="ARBA00006432"/>
    </source>
</evidence>
<feature type="domain" description="AMP-dependent synthetase/ligase" evidence="6">
    <location>
        <begin position="49"/>
        <end position="430"/>
    </location>
</feature>
<dbReference type="Gene3D" id="3.40.50.12780">
    <property type="entry name" value="N-terminal domain of ligase-like"/>
    <property type="match status" value="1"/>
</dbReference>
<dbReference type="KEGG" id="ddz:DSYM_08580"/>
<evidence type="ECO:0000259" key="6">
    <source>
        <dbReference type="Pfam" id="PF00501"/>
    </source>
</evidence>
<comment type="similarity">
    <text evidence="1">Belongs to the ATP-dependent AMP-binding enzyme family.</text>
</comment>
<dbReference type="Pfam" id="PF13193">
    <property type="entry name" value="AMP-binding_C"/>
    <property type="match status" value="1"/>
</dbReference>
<evidence type="ECO:0000313" key="9">
    <source>
        <dbReference type="Proteomes" id="UP000662914"/>
    </source>
</evidence>
<dbReference type="AlphaFoldDB" id="A0A809QXM0"/>
<feature type="region of interest" description="Disordered" evidence="5">
    <location>
        <begin position="173"/>
        <end position="209"/>
    </location>
</feature>
<evidence type="ECO:0000256" key="3">
    <source>
        <dbReference type="ARBA" id="ARBA00022741"/>
    </source>
</evidence>
<dbReference type="Gene3D" id="3.30.300.30">
    <property type="match status" value="1"/>
</dbReference>
<dbReference type="SUPFAM" id="SSF56801">
    <property type="entry name" value="Acetyl-CoA synthetase-like"/>
    <property type="match status" value="1"/>
</dbReference>
<evidence type="ECO:0000256" key="2">
    <source>
        <dbReference type="ARBA" id="ARBA00022598"/>
    </source>
</evidence>
<dbReference type="FunFam" id="3.30.300.30:FF:000005">
    <property type="entry name" value="Acyl-coenzyme A synthetase ACSM5, mitochondrial"/>
    <property type="match status" value="1"/>
</dbReference>
<gene>
    <name evidence="8" type="ORF">DSYM_08580</name>
</gene>
<dbReference type="GO" id="GO:0016878">
    <property type="term" value="F:acid-thiol ligase activity"/>
    <property type="evidence" value="ECO:0007669"/>
    <property type="project" value="UniProtKB-ARBA"/>
</dbReference>
<dbReference type="Pfam" id="PF00501">
    <property type="entry name" value="AMP-binding"/>
    <property type="match status" value="1"/>
</dbReference>